<dbReference type="GO" id="GO:0004673">
    <property type="term" value="F:protein histidine kinase activity"/>
    <property type="evidence" value="ECO:0007669"/>
    <property type="project" value="UniProtKB-EC"/>
</dbReference>
<sequence length="97" mass="10898">MIFEANTQDVNVNSLFDNIFELLEVPEGVTITRDIRLEHFTAVWTPLETVMRNLISNAIKHHDQSTGSIVIGCAADNNFCHFTICDDGPGMMVQVFQ</sequence>
<evidence type="ECO:0000256" key="3">
    <source>
        <dbReference type="ARBA" id="ARBA00022679"/>
    </source>
</evidence>
<evidence type="ECO:0000256" key="5">
    <source>
        <dbReference type="ARBA" id="ARBA00023012"/>
    </source>
</evidence>
<dbReference type="EMBL" id="QNSE01000004">
    <property type="protein sequence ID" value="RBP84225.1"/>
    <property type="molecule type" value="Genomic_DNA"/>
</dbReference>
<dbReference type="Pfam" id="PF02518">
    <property type="entry name" value="HATPase_c"/>
    <property type="match status" value="1"/>
</dbReference>
<dbReference type="InterPro" id="IPR050736">
    <property type="entry name" value="Sensor_HK_Regulatory"/>
</dbReference>
<keyword evidence="8" id="KW-1185">Reference proteome</keyword>
<dbReference type="Proteomes" id="UP000252792">
    <property type="component" value="Unassembled WGS sequence"/>
</dbReference>
<evidence type="ECO:0000256" key="4">
    <source>
        <dbReference type="ARBA" id="ARBA00022777"/>
    </source>
</evidence>
<dbReference type="RefSeq" id="WP_220150912.1">
    <property type="nucleotide sequence ID" value="NZ_QNSE01000004.1"/>
</dbReference>
<name>A0A366JD62_9GAMM</name>
<proteinExistence type="predicted"/>
<evidence type="ECO:0000256" key="1">
    <source>
        <dbReference type="ARBA" id="ARBA00000085"/>
    </source>
</evidence>
<dbReference type="InterPro" id="IPR036890">
    <property type="entry name" value="HATPase_C_sf"/>
</dbReference>
<dbReference type="AlphaFoldDB" id="A0A366JD62"/>
<gene>
    <name evidence="7" type="ORF">DFP80_104128</name>
</gene>
<organism evidence="7 8">
    <name type="scientific">Marinomonas rhizomae</name>
    <dbReference type="NCBI Taxonomy" id="491948"/>
    <lineage>
        <taxon>Bacteria</taxon>
        <taxon>Pseudomonadati</taxon>
        <taxon>Pseudomonadota</taxon>
        <taxon>Gammaproteobacteria</taxon>
        <taxon>Oceanospirillales</taxon>
        <taxon>Oceanospirillaceae</taxon>
        <taxon>Marinomonas</taxon>
    </lineage>
</organism>
<dbReference type="CDD" id="cd00075">
    <property type="entry name" value="HATPase"/>
    <property type="match status" value="1"/>
</dbReference>
<evidence type="ECO:0000256" key="2">
    <source>
        <dbReference type="ARBA" id="ARBA00012438"/>
    </source>
</evidence>
<dbReference type="Gene3D" id="3.30.565.10">
    <property type="entry name" value="Histidine kinase-like ATPase, C-terminal domain"/>
    <property type="match status" value="1"/>
</dbReference>
<dbReference type="PANTHER" id="PTHR43711:SF31">
    <property type="entry name" value="HISTIDINE KINASE"/>
    <property type="match status" value="1"/>
</dbReference>
<protein>
    <recommendedName>
        <fullName evidence="2">histidine kinase</fullName>
        <ecNumber evidence="2">2.7.13.3</ecNumber>
    </recommendedName>
</protein>
<dbReference type="PANTHER" id="PTHR43711">
    <property type="entry name" value="TWO-COMPONENT HISTIDINE KINASE"/>
    <property type="match status" value="1"/>
</dbReference>
<keyword evidence="3" id="KW-0808">Transferase</keyword>
<accession>A0A366JD62</accession>
<comment type="caution">
    <text evidence="7">The sequence shown here is derived from an EMBL/GenBank/DDBJ whole genome shotgun (WGS) entry which is preliminary data.</text>
</comment>
<keyword evidence="5" id="KW-0902">Two-component regulatory system</keyword>
<evidence type="ECO:0000313" key="8">
    <source>
        <dbReference type="Proteomes" id="UP000252792"/>
    </source>
</evidence>
<feature type="domain" description="Histidine kinase/HSP90-like ATPase" evidence="6">
    <location>
        <begin position="46"/>
        <end position="93"/>
    </location>
</feature>
<evidence type="ECO:0000259" key="6">
    <source>
        <dbReference type="Pfam" id="PF02518"/>
    </source>
</evidence>
<dbReference type="SUPFAM" id="SSF55874">
    <property type="entry name" value="ATPase domain of HSP90 chaperone/DNA topoisomerase II/histidine kinase"/>
    <property type="match status" value="1"/>
</dbReference>
<dbReference type="GO" id="GO:0000160">
    <property type="term" value="P:phosphorelay signal transduction system"/>
    <property type="evidence" value="ECO:0007669"/>
    <property type="project" value="UniProtKB-KW"/>
</dbReference>
<evidence type="ECO:0000313" key="7">
    <source>
        <dbReference type="EMBL" id="RBP84225.1"/>
    </source>
</evidence>
<comment type="catalytic activity">
    <reaction evidence="1">
        <text>ATP + protein L-histidine = ADP + protein N-phospho-L-histidine.</text>
        <dbReference type="EC" id="2.7.13.3"/>
    </reaction>
</comment>
<keyword evidence="4 7" id="KW-0418">Kinase</keyword>
<reference evidence="7 8" key="1">
    <citation type="submission" date="2018-06" db="EMBL/GenBank/DDBJ databases">
        <title>Genomic Encyclopedia of Type Strains, Phase III (KMG-III): the genomes of soil and plant-associated and newly described type strains.</title>
        <authorList>
            <person name="Whitman W."/>
        </authorList>
    </citation>
    <scope>NUCLEOTIDE SEQUENCE [LARGE SCALE GENOMIC DNA]</scope>
    <source>
        <strain evidence="7 8">CECT 7377</strain>
    </source>
</reference>
<dbReference type="InterPro" id="IPR003594">
    <property type="entry name" value="HATPase_dom"/>
</dbReference>
<dbReference type="EC" id="2.7.13.3" evidence="2"/>